<protein>
    <submittedName>
        <fullName evidence="1">Uncharacterized protein</fullName>
    </submittedName>
</protein>
<feature type="non-terminal residue" evidence="1">
    <location>
        <position position="70"/>
    </location>
</feature>
<comment type="caution">
    <text evidence="1">The sequence shown here is derived from an EMBL/GenBank/DDBJ whole genome shotgun (WGS) entry which is preliminary data.</text>
</comment>
<dbReference type="AlphaFoldDB" id="S8C9M6"/>
<accession>S8C9M6</accession>
<keyword evidence="2" id="KW-1185">Reference proteome</keyword>
<feature type="non-terminal residue" evidence="1">
    <location>
        <position position="1"/>
    </location>
</feature>
<proteinExistence type="predicted"/>
<evidence type="ECO:0000313" key="1">
    <source>
        <dbReference type="EMBL" id="EPS61066.1"/>
    </source>
</evidence>
<evidence type="ECO:0000313" key="2">
    <source>
        <dbReference type="Proteomes" id="UP000015453"/>
    </source>
</evidence>
<sequence>SGGSPENGFVTLGEFIGENNVGDELFVLFSHLEFALKRIAAIVASPFNSSLAEDIATGSETGQRDKPKPL</sequence>
<gene>
    <name evidence="1" type="ORF">M569_13734</name>
</gene>
<dbReference type="OrthoDB" id="10256725at2759"/>
<dbReference type="EMBL" id="AUSU01007105">
    <property type="protein sequence ID" value="EPS61066.1"/>
    <property type="molecule type" value="Genomic_DNA"/>
</dbReference>
<dbReference type="Proteomes" id="UP000015453">
    <property type="component" value="Unassembled WGS sequence"/>
</dbReference>
<organism evidence="1 2">
    <name type="scientific">Genlisea aurea</name>
    <dbReference type="NCBI Taxonomy" id="192259"/>
    <lineage>
        <taxon>Eukaryota</taxon>
        <taxon>Viridiplantae</taxon>
        <taxon>Streptophyta</taxon>
        <taxon>Embryophyta</taxon>
        <taxon>Tracheophyta</taxon>
        <taxon>Spermatophyta</taxon>
        <taxon>Magnoliopsida</taxon>
        <taxon>eudicotyledons</taxon>
        <taxon>Gunneridae</taxon>
        <taxon>Pentapetalae</taxon>
        <taxon>asterids</taxon>
        <taxon>lamiids</taxon>
        <taxon>Lamiales</taxon>
        <taxon>Lentibulariaceae</taxon>
        <taxon>Genlisea</taxon>
    </lineage>
</organism>
<reference evidence="1 2" key="1">
    <citation type="journal article" date="2013" name="BMC Genomics">
        <title>The miniature genome of a carnivorous plant Genlisea aurea contains a low number of genes and short non-coding sequences.</title>
        <authorList>
            <person name="Leushkin E.V."/>
            <person name="Sutormin R.A."/>
            <person name="Nabieva E.R."/>
            <person name="Penin A.A."/>
            <person name="Kondrashov A.S."/>
            <person name="Logacheva M.D."/>
        </authorList>
    </citation>
    <scope>NUCLEOTIDE SEQUENCE [LARGE SCALE GENOMIC DNA]</scope>
</reference>
<name>S8C9M6_9LAMI</name>